<dbReference type="InterPro" id="IPR019574">
    <property type="entry name" value="NADH_UbQ_OxRdtase_Gsu_4Fe4S-bd"/>
</dbReference>
<evidence type="ECO:0000256" key="12">
    <source>
        <dbReference type="RuleBase" id="RU004523"/>
    </source>
</evidence>
<dbReference type="InterPro" id="IPR015405">
    <property type="entry name" value="NDUFS1-like_C"/>
</dbReference>
<evidence type="ECO:0000256" key="3">
    <source>
        <dbReference type="ARBA" id="ARBA00013888"/>
    </source>
</evidence>
<dbReference type="Gene3D" id="3.40.50.740">
    <property type="match status" value="1"/>
</dbReference>
<keyword evidence="9" id="KW-0520">NAD</keyword>
<evidence type="ECO:0000313" key="16">
    <source>
        <dbReference type="EMBL" id="CDW51779.1"/>
    </source>
</evidence>
<proteinExistence type="inferred from homology"/>
<dbReference type="AlphaFoldDB" id="A0A077YVL3"/>
<dbReference type="InterPro" id="IPR050123">
    <property type="entry name" value="Prok_molybdopt-oxidoreductase"/>
</dbReference>
<dbReference type="SUPFAM" id="SSF53706">
    <property type="entry name" value="Formate dehydrogenase/DMSO reductase, domains 1-3"/>
    <property type="match status" value="1"/>
</dbReference>
<evidence type="ECO:0000256" key="7">
    <source>
        <dbReference type="ARBA" id="ARBA00023004"/>
    </source>
</evidence>
<dbReference type="InterPro" id="IPR006656">
    <property type="entry name" value="Mopterin_OxRdtase"/>
</dbReference>
<dbReference type="InterPro" id="IPR054351">
    <property type="entry name" value="NADH_UbQ_OxRdtase_ferredoxin"/>
</dbReference>
<evidence type="ECO:0000256" key="9">
    <source>
        <dbReference type="ARBA" id="ARBA00023027"/>
    </source>
</evidence>
<dbReference type="PROSITE" id="PS51669">
    <property type="entry name" value="4FE4S_MOW_BIS_MGD"/>
    <property type="match status" value="1"/>
</dbReference>
<evidence type="ECO:0000313" key="17">
    <source>
        <dbReference type="Proteomes" id="UP000030665"/>
    </source>
</evidence>
<sequence>MLSARVRPTANAIRSIATQLHAIHNKTARLIATNPSEKVEVYVNDMKVLADPHMTVLQACALVGVEIPRYCYHEKLSIAGNCRMCLVEIEKSIKPVASCAMPVWNGMKVKTNSLMAKKAREGVTEFLLANHPLDCPVCDQGGECDLQDQSMLFGSDRSRFMDVDFAGKRAVEDKDIGPVVKTIMTRCIHCTRCVRFANEIAGFQEFGTTGRGGSMQIGTYIPLFFASELSGNVIDLCPVGALTSKPYSFVARPWETRKTESIDVMDAVGSNIIISHRTGELMRIIPRVNEEINEEWISDKTRFAYDGLKRQRLVSPMIRNQENKLQLCNWEQALFFCNQKFKNIQPENMSAVVGTFVDAEAMVCLKDFMNRLGCETLCTEEYFPSLATGIDFRANYVMNDSIVGIEKSDFILLVGANPRFEAPVLNARIRKSWIYHDLEIGMIGTPVDLTYDYTNFGDSPEILRKMSEKKHEVYGRLEKAKKPMIIVSTALFQRPDADALYACLARVASMLNVQEPGWKILNILHRKASQVAALDVGYMPGIRAVEKRSPKLLYLLGADDCNFKRGISIPHDCFVIYQGHHGDAGAELCDLLLPGCAYTEKWATYVNTEGRAQQSFAAITPPGIAREDWRIIRAVSEAVGRPLPYDSIEDVRARMNEIAPHLTRYGSRERTMFHGESACYFSRIINSQTILTDKIETTPKVLSEFYIGDVITKASVTMAKCTQAALAYESRLPKVSA</sequence>
<dbReference type="PROSITE" id="PS51839">
    <property type="entry name" value="4FE4S_HC3"/>
    <property type="match status" value="1"/>
</dbReference>
<keyword evidence="7" id="KW-0408">Iron</keyword>
<dbReference type="PANTHER" id="PTHR43105:SF13">
    <property type="entry name" value="NADH-UBIQUINONE OXIDOREDUCTASE 75 KDA SUBUNIT, MITOCHONDRIAL"/>
    <property type="match status" value="1"/>
</dbReference>
<dbReference type="Proteomes" id="UP000030665">
    <property type="component" value="Unassembled WGS sequence"/>
</dbReference>
<reference evidence="16" key="2">
    <citation type="submission" date="2014-03" db="EMBL/GenBank/DDBJ databases">
        <title>The whipworm genome and dual-species transcriptomics of an intimate host-pathogen interaction.</title>
        <authorList>
            <person name="Foth B.J."/>
            <person name="Tsai I.J."/>
            <person name="Reid A.J."/>
            <person name="Bancroft A.J."/>
            <person name="Nichol S."/>
            <person name="Tracey A."/>
            <person name="Holroyd N."/>
            <person name="Cotton J.A."/>
            <person name="Stanley E.J."/>
            <person name="Zarowiecki M."/>
            <person name="Liu J.Z."/>
            <person name="Huckvale T."/>
            <person name="Cooper P.J."/>
            <person name="Grencis R.K."/>
            <person name="Berriman M."/>
        </authorList>
    </citation>
    <scope>NUCLEOTIDE SEQUENCE [LARGE SCALE GENOMIC DNA]</scope>
</reference>
<evidence type="ECO:0000259" key="15">
    <source>
        <dbReference type="PROSITE" id="PS51839"/>
    </source>
</evidence>
<keyword evidence="17" id="KW-1185">Reference proteome</keyword>
<dbReference type="GO" id="GO:0046872">
    <property type="term" value="F:metal ion binding"/>
    <property type="evidence" value="ECO:0007669"/>
    <property type="project" value="UniProtKB-KW"/>
</dbReference>
<dbReference type="STRING" id="36087.A0A077YVL3"/>
<dbReference type="InterPro" id="IPR001041">
    <property type="entry name" value="2Fe-2S_ferredoxin-type"/>
</dbReference>
<keyword evidence="6" id="KW-1278">Translocase</keyword>
<dbReference type="PROSITE" id="PS51085">
    <property type="entry name" value="2FE2S_FER_2"/>
    <property type="match status" value="1"/>
</dbReference>
<dbReference type="SUPFAM" id="SSF54292">
    <property type="entry name" value="2Fe-2S ferredoxin-like"/>
    <property type="match status" value="1"/>
</dbReference>
<comment type="cofactor">
    <cofactor evidence="1">
        <name>[4Fe-4S] cluster</name>
        <dbReference type="ChEBI" id="CHEBI:49883"/>
    </cofactor>
</comment>
<evidence type="ECO:0000259" key="13">
    <source>
        <dbReference type="PROSITE" id="PS51085"/>
    </source>
</evidence>
<comment type="cofactor">
    <cofactor evidence="10">
        <name>[2Fe-2S] cluster</name>
        <dbReference type="ChEBI" id="CHEBI:190135"/>
    </cofactor>
</comment>
<evidence type="ECO:0000256" key="4">
    <source>
        <dbReference type="ARBA" id="ARBA00022485"/>
    </source>
</evidence>
<evidence type="ECO:0000256" key="2">
    <source>
        <dbReference type="ARBA" id="ARBA00005404"/>
    </source>
</evidence>
<dbReference type="GO" id="GO:0008137">
    <property type="term" value="F:NADH dehydrogenase (ubiquinone) activity"/>
    <property type="evidence" value="ECO:0007669"/>
    <property type="project" value="UniProtKB-EC"/>
</dbReference>
<dbReference type="Gene3D" id="3.10.20.740">
    <property type="match status" value="1"/>
</dbReference>
<dbReference type="FunFam" id="3.30.70.20:FF:000002">
    <property type="entry name" value="NADH-ubiquinone oxidoreductase 75 kDa subunit"/>
    <property type="match status" value="1"/>
</dbReference>
<dbReference type="PROSITE" id="PS00641">
    <property type="entry name" value="COMPLEX1_75K_1"/>
    <property type="match status" value="1"/>
</dbReference>
<dbReference type="SUPFAM" id="SSF54862">
    <property type="entry name" value="4Fe-4S ferredoxins"/>
    <property type="match status" value="1"/>
</dbReference>
<feature type="domain" description="2Fe-2S ferredoxin-type" evidence="13">
    <location>
        <begin position="37"/>
        <end position="115"/>
    </location>
</feature>
<dbReference type="GO" id="GO:0045271">
    <property type="term" value="C:respiratory chain complex I"/>
    <property type="evidence" value="ECO:0007669"/>
    <property type="project" value="UniProtKB-ARBA"/>
</dbReference>
<evidence type="ECO:0000256" key="6">
    <source>
        <dbReference type="ARBA" id="ARBA00022967"/>
    </source>
</evidence>
<dbReference type="Pfam" id="PF00384">
    <property type="entry name" value="Molybdopterin"/>
    <property type="match status" value="1"/>
</dbReference>
<dbReference type="FunFam" id="3.30.200.210:FF:000002">
    <property type="entry name" value="NADH-ubiquinone oxidoreductase 75 kDa subunit"/>
    <property type="match status" value="1"/>
</dbReference>
<evidence type="ECO:0000259" key="14">
    <source>
        <dbReference type="PROSITE" id="PS51669"/>
    </source>
</evidence>
<dbReference type="InterPro" id="IPR010228">
    <property type="entry name" value="NADH_UbQ_OxRdtase_Gsu"/>
</dbReference>
<accession>A0A077YVL3</accession>
<dbReference type="Pfam" id="PF13510">
    <property type="entry name" value="Fer2_4"/>
    <property type="match status" value="1"/>
</dbReference>
<dbReference type="GO" id="GO:0016651">
    <property type="term" value="F:oxidoreductase activity, acting on NAD(P)H"/>
    <property type="evidence" value="ECO:0007669"/>
    <property type="project" value="InterPro"/>
</dbReference>
<dbReference type="CDD" id="cd00207">
    <property type="entry name" value="fer2"/>
    <property type="match status" value="1"/>
</dbReference>
<dbReference type="GO" id="GO:0042773">
    <property type="term" value="P:ATP synthesis coupled electron transport"/>
    <property type="evidence" value="ECO:0007669"/>
    <property type="project" value="InterPro"/>
</dbReference>
<reference evidence="16" key="1">
    <citation type="submission" date="2014-01" db="EMBL/GenBank/DDBJ databases">
        <authorList>
            <person name="Aslett M."/>
        </authorList>
    </citation>
    <scope>NUCLEOTIDE SEQUENCE</scope>
</reference>
<dbReference type="GO" id="GO:0051539">
    <property type="term" value="F:4 iron, 4 sulfur cluster binding"/>
    <property type="evidence" value="ECO:0007669"/>
    <property type="project" value="UniProtKB-KW"/>
</dbReference>
<dbReference type="PROSITE" id="PS00642">
    <property type="entry name" value="COMPLEX1_75K_2"/>
    <property type="match status" value="1"/>
</dbReference>
<feature type="domain" description="4Fe-4S Mo/W bis-MGD-type" evidence="14">
    <location>
        <begin position="256"/>
        <end position="312"/>
    </location>
</feature>
<dbReference type="Gene3D" id="3.30.70.20">
    <property type="match status" value="1"/>
</dbReference>
<dbReference type="InterPro" id="IPR000283">
    <property type="entry name" value="NADH_UbQ_OxRdtase_75kDa_su_CS"/>
</dbReference>
<dbReference type="InterPro" id="IPR006963">
    <property type="entry name" value="Mopterin_OxRdtase_4Fe-4S_dom"/>
</dbReference>
<dbReference type="FunFam" id="3.10.20.740:FF:000001">
    <property type="entry name" value="NADH-quinone oxidoreductase subunit G"/>
    <property type="match status" value="1"/>
</dbReference>
<evidence type="ECO:0000256" key="1">
    <source>
        <dbReference type="ARBA" id="ARBA00001966"/>
    </source>
</evidence>
<evidence type="ECO:0000256" key="11">
    <source>
        <dbReference type="ARBA" id="ARBA00049551"/>
    </source>
</evidence>
<dbReference type="SMART" id="SM00929">
    <property type="entry name" value="NADH-G_4Fe-4S_3"/>
    <property type="match status" value="1"/>
</dbReference>
<dbReference type="Pfam" id="PF10588">
    <property type="entry name" value="NADH-G_4Fe-4S_3"/>
    <property type="match status" value="1"/>
</dbReference>
<evidence type="ECO:0000256" key="5">
    <source>
        <dbReference type="ARBA" id="ARBA00022723"/>
    </source>
</evidence>
<dbReference type="InterPro" id="IPR036010">
    <property type="entry name" value="2Fe-2S_ferredoxin-like_sf"/>
</dbReference>
<keyword evidence="5" id="KW-0479">Metal-binding</keyword>
<dbReference type="Pfam" id="PF22117">
    <property type="entry name" value="Fer4_Nqo3"/>
    <property type="match status" value="1"/>
</dbReference>
<dbReference type="Pfam" id="PF09326">
    <property type="entry name" value="NADH_dhqG_C"/>
    <property type="match status" value="1"/>
</dbReference>
<dbReference type="PROSITE" id="PS00643">
    <property type="entry name" value="COMPLEX1_75K_3"/>
    <property type="match status" value="1"/>
</dbReference>
<evidence type="ECO:0000256" key="10">
    <source>
        <dbReference type="ARBA" id="ARBA00034078"/>
    </source>
</evidence>
<organism evidence="16 17">
    <name type="scientific">Trichuris trichiura</name>
    <name type="common">Whipworm</name>
    <name type="synonym">Trichocephalus trichiurus</name>
    <dbReference type="NCBI Taxonomy" id="36087"/>
    <lineage>
        <taxon>Eukaryota</taxon>
        <taxon>Metazoa</taxon>
        <taxon>Ecdysozoa</taxon>
        <taxon>Nematoda</taxon>
        <taxon>Enoplea</taxon>
        <taxon>Dorylaimia</taxon>
        <taxon>Trichinellida</taxon>
        <taxon>Trichuridae</taxon>
        <taxon>Trichuris</taxon>
    </lineage>
</organism>
<comment type="similarity">
    <text evidence="2 12">Belongs to the complex I 75 kDa subunit family.</text>
</comment>
<comment type="catalytic activity">
    <reaction evidence="11">
        <text>a ubiquinone + NADH + 5 H(+)(in) = a ubiquinol + NAD(+) + 4 H(+)(out)</text>
        <dbReference type="Rhea" id="RHEA:29091"/>
        <dbReference type="Rhea" id="RHEA-COMP:9565"/>
        <dbReference type="Rhea" id="RHEA-COMP:9566"/>
        <dbReference type="ChEBI" id="CHEBI:15378"/>
        <dbReference type="ChEBI" id="CHEBI:16389"/>
        <dbReference type="ChEBI" id="CHEBI:17976"/>
        <dbReference type="ChEBI" id="CHEBI:57540"/>
        <dbReference type="ChEBI" id="CHEBI:57945"/>
        <dbReference type="EC" id="7.1.1.2"/>
    </reaction>
</comment>
<name>A0A077YVL3_TRITR</name>
<protein>
    <recommendedName>
        <fullName evidence="3">NADH-ubiquinone oxidoreductase 75 kDa subunit, mitochondrial</fullName>
    </recommendedName>
</protein>
<feature type="domain" description="4Fe-4S His(Cys)3-ligated-type" evidence="15">
    <location>
        <begin position="115"/>
        <end position="154"/>
    </location>
</feature>
<dbReference type="PANTHER" id="PTHR43105">
    <property type="entry name" value="RESPIRATORY NITRATE REDUCTASE"/>
    <property type="match status" value="1"/>
</dbReference>
<keyword evidence="8" id="KW-0411">Iron-sulfur</keyword>
<gene>
    <name evidence="16" type="ORF">TTRE_0000003801</name>
</gene>
<keyword evidence="4" id="KW-0004">4Fe-4S</keyword>
<dbReference type="Pfam" id="PF22151">
    <property type="entry name" value="Fer4_NDSU1"/>
    <property type="match status" value="1"/>
</dbReference>
<dbReference type="NCBIfam" id="TIGR01973">
    <property type="entry name" value="NuoG"/>
    <property type="match status" value="1"/>
</dbReference>
<evidence type="ECO:0000256" key="8">
    <source>
        <dbReference type="ARBA" id="ARBA00023014"/>
    </source>
</evidence>
<dbReference type="CDD" id="cd02773">
    <property type="entry name" value="MopB_Res-Cmplx1_Nad11"/>
    <property type="match status" value="1"/>
</dbReference>
<dbReference type="GO" id="GO:0005743">
    <property type="term" value="C:mitochondrial inner membrane"/>
    <property type="evidence" value="ECO:0007669"/>
    <property type="project" value="UniProtKB-ARBA"/>
</dbReference>
<dbReference type="EMBL" id="HG805809">
    <property type="protein sequence ID" value="CDW51779.1"/>
    <property type="molecule type" value="Genomic_DNA"/>
</dbReference>
<dbReference type="OrthoDB" id="10249365at2759"/>
<dbReference type="Gene3D" id="3.30.200.210">
    <property type="match status" value="1"/>
</dbReference>